<dbReference type="GO" id="GO:0019706">
    <property type="term" value="F:protein-cysteine S-palmitoyltransferase activity"/>
    <property type="evidence" value="ECO:0007669"/>
    <property type="project" value="UniProtKB-EC"/>
</dbReference>
<dbReference type="InterPro" id="IPR002110">
    <property type="entry name" value="Ankyrin_rpt"/>
</dbReference>
<dbReference type="AlphaFoldDB" id="F4P3D2"/>
<evidence type="ECO:0000313" key="5">
    <source>
        <dbReference type="EMBL" id="EGF80197.1"/>
    </source>
</evidence>
<dbReference type="PANTHER" id="PTHR24161:SF85">
    <property type="entry name" value="PALMITOYLTRANSFERASE HIP14"/>
    <property type="match status" value="1"/>
</dbReference>
<evidence type="ECO:0000256" key="3">
    <source>
        <dbReference type="ARBA" id="ARBA00023043"/>
    </source>
</evidence>
<dbReference type="Proteomes" id="UP000007241">
    <property type="component" value="Unassembled WGS sequence"/>
</dbReference>
<dbReference type="EMBL" id="GL882884">
    <property type="protein sequence ID" value="EGF80197.1"/>
    <property type="molecule type" value="Genomic_DNA"/>
</dbReference>
<evidence type="ECO:0000313" key="6">
    <source>
        <dbReference type="Proteomes" id="UP000007241"/>
    </source>
</evidence>
<organism evidence="5 6">
    <name type="scientific">Batrachochytrium dendrobatidis (strain JAM81 / FGSC 10211)</name>
    <name type="common">Frog chytrid fungus</name>
    <dbReference type="NCBI Taxonomy" id="684364"/>
    <lineage>
        <taxon>Eukaryota</taxon>
        <taxon>Fungi</taxon>
        <taxon>Fungi incertae sedis</taxon>
        <taxon>Chytridiomycota</taxon>
        <taxon>Chytridiomycota incertae sedis</taxon>
        <taxon>Chytridiomycetes</taxon>
        <taxon>Rhizophydiales</taxon>
        <taxon>Rhizophydiales incertae sedis</taxon>
        <taxon>Batrachochytrium</taxon>
    </lineage>
</organism>
<feature type="repeat" description="ANK" evidence="4">
    <location>
        <begin position="62"/>
        <end position="92"/>
    </location>
</feature>
<dbReference type="InterPro" id="IPR036770">
    <property type="entry name" value="Ankyrin_rpt-contain_sf"/>
</dbReference>
<dbReference type="HOGENOM" id="CLU_000134_45_3_1"/>
<dbReference type="PROSITE" id="PS50088">
    <property type="entry name" value="ANK_REPEAT"/>
    <property type="match status" value="2"/>
</dbReference>
<evidence type="ECO:0000256" key="2">
    <source>
        <dbReference type="ARBA" id="ARBA00022737"/>
    </source>
</evidence>
<dbReference type="SUPFAM" id="SSF48403">
    <property type="entry name" value="Ankyrin repeat"/>
    <property type="match status" value="1"/>
</dbReference>
<dbReference type="PROSITE" id="PS50297">
    <property type="entry name" value="ANK_REP_REGION"/>
    <property type="match status" value="2"/>
</dbReference>
<reference evidence="5 6" key="1">
    <citation type="submission" date="2009-12" db="EMBL/GenBank/DDBJ databases">
        <title>The draft genome of Batrachochytrium dendrobatidis.</title>
        <authorList>
            <consortium name="US DOE Joint Genome Institute (JGI-PGF)"/>
            <person name="Kuo A."/>
            <person name="Salamov A."/>
            <person name="Schmutz J."/>
            <person name="Lucas S."/>
            <person name="Pitluck S."/>
            <person name="Rosenblum E."/>
            <person name="Stajich J."/>
            <person name="Eisen M."/>
            <person name="Grigoriev I.V."/>
        </authorList>
    </citation>
    <scope>NUCLEOTIDE SEQUENCE [LARGE SCALE GENOMIC DNA]</scope>
    <source>
        <strain evidence="6">JAM81 / FGSC 10211</strain>
    </source>
</reference>
<dbReference type="InParanoid" id="F4P3D2"/>
<keyword evidence="2" id="KW-0677">Repeat</keyword>
<sequence>QACQMGMLDRVTTLIESEAATATERDSENCTPLHWAAINNHLAVAKYLVDRGAQVDAIGGDLSATPLHWAARTGHVQIVSFLHRRGANPELC</sequence>
<dbReference type="OrthoDB" id="6781668at2759"/>
<keyword evidence="3 4" id="KW-0040">ANK repeat</keyword>
<dbReference type="Pfam" id="PF12796">
    <property type="entry name" value="Ank_2"/>
    <property type="match status" value="1"/>
</dbReference>
<protein>
    <recommendedName>
        <fullName evidence="1">protein S-acyltransferase</fullName>
        <ecNumber evidence="1">2.3.1.225</ecNumber>
    </recommendedName>
</protein>
<dbReference type="STRING" id="684364.F4P3D2"/>
<proteinExistence type="predicted"/>
<dbReference type="EC" id="2.3.1.225" evidence="1"/>
<dbReference type="PANTHER" id="PTHR24161">
    <property type="entry name" value="ANK_REP_REGION DOMAIN-CONTAINING PROTEIN-RELATED"/>
    <property type="match status" value="1"/>
</dbReference>
<keyword evidence="6" id="KW-1185">Reference proteome</keyword>
<gene>
    <name evidence="5" type="ORF">BATDEDRAFT_6768</name>
</gene>
<name>F4P3D2_BATDJ</name>
<feature type="repeat" description="ANK" evidence="4">
    <location>
        <begin position="28"/>
        <end position="60"/>
    </location>
</feature>
<evidence type="ECO:0000256" key="1">
    <source>
        <dbReference type="ARBA" id="ARBA00012210"/>
    </source>
</evidence>
<dbReference type="Gene3D" id="1.25.40.20">
    <property type="entry name" value="Ankyrin repeat-containing domain"/>
    <property type="match status" value="1"/>
</dbReference>
<accession>F4P3D2</accession>
<dbReference type="RefSeq" id="XP_006678832.1">
    <property type="nucleotide sequence ID" value="XM_006678769.1"/>
</dbReference>
<feature type="non-terminal residue" evidence="5">
    <location>
        <position position="1"/>
    </location>
</feature>
<dbReference type="GeneID" id="18241610"/>
<evidence type="ECO:0000256" key="4">
    <source>
        <dbReference type="PROSITE-ProRule" id="PRU00023"/>
    </source>
</evidence>
<feature type="non-terminal residue" evidence="5">
    <location>
        <position position="92"/>
    </location>
</feature>
<dbReference type="SMART" id="SM00248">
    <property type="entry name" value="ANK"/>
    <property type="match status" value="2"/>
</dbReference>